<reference key="2">
    <citation type="submission" date="2010-11" db="EMBL/GenBank/DDBJ databases">
        <authorList>
            <person name="Lin H."/>
            <person name="Doddapaneni H.V."/>
            <person name="Lou B."/>
            <person name="Civerolo E.L."/>
            <person name="Chen C."/>
            <person name="Duan Y."/>
            <person name="Zhou L."/>
            <person name="Glynn J."/>
        </authorList>
    </citation>
    <scope>NUCLEOTIDE SEQUENCE</scope>
    <source>
        <strain>CLso-ZC1</strain>
    </source>
</reference>
<reference evidence="1 2" key="3">
    <citation type="journal article" date="2011" name="PLoS ONE">
        <title>The Complete Genome Sequence of 'Candidatus Liberibacter solanacearum', the Bacterium Associated with Potato Zebra Chip Disease.</title>
        <authorList>
            <person name="Lin H."/>
            <person name="Lou B."/>
            <person name="Glynn J.M."/>
            <person name="Doddapaneni H."/>
            <person name="Civerolo E.L."/>
            <person name="Chen C."/>
            <person name="Duan Y."/>
            <person name="Zhou L."/>
            <person name="Vahling C.M."/>
        </authorList>
    </citation>
    <scope>NUCLEOTIDE SEQUENCE [LARGE SCALE GENOMIC DNA]</scope>
    <source>
        <strain evidence="1 2">CLso-ZC1</strain>
    </source>
</reference>
<proteinExistence type="predicted"/>
<dbReference type="Proteomes" id="UP000007038">
    <property type="component" value="Chromosome"/>
</dbReference>
<dbReference type="STRING" id="658172.CKC_05235"/>
<evidence type="ECO:0000313" key="1">
    <source>
        <dbReference type="EMBL" id="ADR52793.1"/>
    </source>
</evidence>
<dbReference type="AlphaFoldDB" id="E4UDW5"/>
<organism evidence="1 2">
    <name type="scientific">Liberibacter solanacearum (strain CLso-ZC1)</name>
    <dbReference type="NCBI Taxonomy" id="658172"/>
    <lineage>
        <taxon>Bacteria</taxon>
        <taxon>Pseudomonadati</taxon>
        <taxon>Pseudomonadota</taxon>
        <taxon>Alphaproteobacteria</taxon>
        <taxon>Hyphomicrobiales</taxon>
        <taxon>Rhizobiaceae</taxon>
        <taxon>Liberibacter</taxon>
    </lineage>
</organism>
<dbReference type="EMBL" id="CP002371">
    <property type="protein sequence ID" value="ADR52793.1"/>
    <property type="molecule type" value="Genomic_DNA"/>
</dbReference>
<evidence type="ECO:0000313" key="2">
    <source>
        <dbReference type="Proteomes" id="UP000007038"/>
    </source>
</evidence>
<dbReference type="KEGG" id="lso:CKC_05235"/>
<reference evidence="2" key="1">
    <citation type="submission" date="2010-11" db="EMBL/GenBank/DDBJ databases">
        <title>Complete genome sequence of Candidatus Liberibacter solanacearum CLso-ZC1.</title>
        <authorList>
            <person name="Lin H."/>
            <person name="Doddapaneni H.V."/>
            <person name="Lou B."/>
            <person name="Civerolo E.L."/>
            <person name="Chen C."/>
            <person name="Duan Y."/>
            <person name="Zhou L."/>
            <person name="Glynn J."/>
        </authorList>
    </citation>
    <scope>NUCLEOTIDE SEQUENCE [LARGE SCALE GENOMIC DNA]</scope>
    <source>
        <strain evidence="2">CLso-ZC1</strain>
    </source>
</reference>
<gene>
    <name evidence="1" type="ordered locus">CKC_05235</name>
</gene>
<dbReference type="HOGENOM" id="CLU_3201630_0_0_5"/>
<accession>E4UDW5</accession>
<name>E4UDW5_LIBSC</name>
<protein>
    <submittedName>
        <fullName evidence="1">Uncharacterized protein</fullName>
    </submittedName>
</protein>
<sequence>MPLLKKVKNDNFLIFFEYLCVLLEQVIKKIIANPILEDMGFHYIP</sequence>